<gene>
    <name evidence="2" type="ORF">JIN83_15230</name>
</gene>
<proteinExistence type="predicted"/>
<feature type="region of interest" description="Disordered" evidence="1">
    <location>
        <begin position="473"/>
        <end position="500"/>
    </location>
</feature>
<evidence type="ECO:0000313" key="3">
    <source>
        <dbReference type="Proteomes" id="UP000634206"/>
    </source>
</evidence>
<feature type="region of interest" description="Disordered" evidence="1">
    <location>
        <begin position="107"/>
        <end position="134"/>
    </location>
</feature>
<reference evidence="2" key="1">
    <citation type="submission" date="2021-01" db="EMBL/GenBank/DDBJ databases">
        <title>Modified the classification status of verrucomicrobia.</title>
        <authorList>
            <person name="Feng X."/>
        </authorList>
    </citation>
    <scope>NUCLEOTIDE SEQUENCE</scope>
    <source>
        <strain evidence="2">5K15</strain>
    </source>
</reference>
<dbReference type="GO" id="GO:0005886">
    <property type="term" value="C:plasma membrane"/>
    <property type="evidence" value="ECO:0007669"/>
    <property type="project" value="TreeGrafter"/>
</dbReference>
<protein>
    <recommendedName>
        <fullName evidence="4">AsmA-like C-terminal domain-containing protein</fullName>
    </recommendedName>
</protein>
<name>A0AAE2SES4_9BACT</name>
<sequence length="500" mass="54450">MIAILVLAVLLAGFGGYFWLKSYLHSDDFRVFLGDTVGEAIGAETHFELFTWQGMQAQTEGLTAENGGLIRALRADEVQARVGLSGVRRGVWEVSGLRVKQLDVEMDTRNEGPTAEPASDEITADPTPESEGGFLSGLLPNRAELSSAEIERLNFKVETAGGGLQATNLIARIDAAQAKGAFDINLSSGMIETSWFGSPMELISARGKYQQGRIYLTDSSYRVYERGILDLNGELEGGDFGFYGQLRDIKAEELVPEDWQKRLTGDLTTQFKVQSGAEQVDGSRADTILRGQLELKNGVLTSLPVLDTIAAYANTRRFRRLQFSEAKMKYHRAGDRLELTDIVLASEGLVRVEGRMTIVGDQLDGRFKVGIIPGTLTHIPGAETKVFIRGEKGLLWSPLRITGTIDAPKEDLSDRMIAAAGERMFELVPETGKMALKFAHNSAVQLPGKAIETGEGALDTGVDVLQKTLEEGPASGVESGVRGMLDLIPGSQPRRKKDEE</sequence>
<dbReference type="RefSeq" id="WP_309490946.1">
    <property type="nucleotide sequence ID" value="NZ_JAENIG010000012.1"/>
</dbReference>
<dbReference type="PANTHER" id="PTHR30441:SF8">
    <property type="entry name" value="DUF748 DOMAIN-CONTAINING PROTEIN"/>
    <property type="match status" value="1"/>
</dbReference>
<comment type="caution">
    <text evidence="2">The sequence shown here is derived from an EMBL/GenBank/DDBJ whole genome shotgun (WGS) entry which is preliminary data.</text>
</comment>
<dbReference type="PANTHER" id="PTHR30441">
    <property type="entry name" value="DUF748 DOMAIN-CONTAINING PROTEIN"/>
    <property type="match status" value="1"/>
</dbReference>
<keyword evidence="3" id="KW-1185">Reference proteome</keyword>
<dbReference type="AlphaFoldDB" id="A0AAE2SES4"/>
<evidence type="ECO:0008006" key="4">
    <source>
        <dbReference type="Google" id="ProtNLM"/>
    </source>
</evidence>
<dbReference type="GO" id="GO:0090313">
    <property type="term" value="P:regulation of protein targeting to membrane"/>
    <property type="evidence" value="ECO:0007669"/>
    <property type="project" value="TreeGrafter"/>
</dbReference>
<dbReference type="Proteomes" id="UP000634206">
    <property type="component" value="Unassembled WGS sequence"/>
</dbReference>
<organism evidence="2 3">
    <name type="scientific">Oceaniferula flava</name>
    <dbReference type="NCBI Taxonomy" id="2800421"/>
    <lineage>
        <taxon>Bacteria</taxon>
        <taxon>Pseudomonadati</taxon>
        <taxon>Verrucomicrobiota</taxon>
        <taxon>Verrucomicrobiia</taxon>
        <taxon>Verrucomicrobiales</taxon>
        <taxon>Verrucomicrobiaceae</taxon>
        <taxon>Oceaniferula</taxon>
    </lineage>
</organism>
<evidence type="ECO:0000313" key="2">
    <source>
        <dbReference type="EMBL" id="MBK1856324.1"/>
    </source>
</evidence>
<evidence type="ECO:0000256" key="1">
    <source>
        <dbReference type="SAM" id="MobiDB-lite"/>
    </source>
</evidence>
<dbReference type="EMBL" id="JAENIG010000012">
    <property type="protein sequence ID" value="MBK1856324.1"/>
    <property type="molecule type" value="Genomic_DNA"/>
</dbReference>
<dbReference type="InterPro" id="IPR052894">
    <property type="entry name" value="AsmA-related"/>
</dbReference>
<accession>A0AAE2SES4</accession>